<dbReference type="GO" id="GO:0006631">
    <property type="term" value="P:fatty acid metabolic process"/>
    <property type="evidence" value="ECO:0007669"/>
    <property type="project" value="UniProtKB-KW"/>
</dbReference>
<evidence type="ECO:0000256" key="5">
    <source>
        <dbReference type="ARBA" id="ARBA00023717"/>
    </source>
</evidence>
<evidence type="ECO:0000313" key="7">
    <source>
        <dbReference type="EMBL" id="OBB27209.1"/>
    </source>
</evidence>
<dbReference type="OrthoDB" id="8452484at2"/>
<dbReference type="CDD" id="cd06558">
    <property type="entry name" value="crotonase-like"/>
    <property type="match status" value="1"/>
</dbReference>
<comment type="function">
    <text evidence="1">Could possibly oxidize fatty acids using specific components.</text>
</comment>
<keyword evidence="3" id="KW-0276">Fatty acid metabolism</keyword>
<dbReference type="PANTHER" id="PTHR43802:SF1">
    <property type="entry name" value="IP11341P-RELATED"/>
    <property type="match status" value="1"/>
</dbReference>
<comment type="caution">
    <text evidence="7">The sequence shown here is derived from an EMBL/GenBank/DDBJ whole genome shotgun (WGS) entry which is preliminary data.</text>
</comment>
<keyword evidence="3" id="KW-0443">Lipid metabolism</keyword>
<proteinExistence type="inferred from homology"/>
<evidence type="ECO:0000256" key="2">
    <source>
        <dbReference type="ARBA" id="ARBA00005254"/>
    </source>
</evidence>
<dbReference type="AlphaFoldDB" id="A0A1A0R0B1"/>
<dbReference type="GO" id="GO:0004300">
    <property type="term" value="F:enoyl-CoA hydratase activity"/>
    <property type="evidence" value="ECO:0007669"/>
    <property type="project" value="UniProtKB-EC"/>
</dbReference>
<dbReference type="SUPFAM" id="SSF52096">
    <property type="entry name" value="ClpP/crotonase"/>
    <property type="match status" value="1"/>
</dbReference>
<gene>
    <name evidence="7" type="ORF">A5792_25740</name>
</gene>
<dbReference type="Proteomes" id="UP000093902">
    <property type="component" value="Unassembled WGS sequence"/>
</dbReference>
<evidence type="ECO:0000256" key="6">
    <source>
        <dbReference type="RuleBase" id="RU003707"/>
    </source>
</evidence>
<dbReference type="EMBL" id="LZSO01000031">
    <property type="protein sequence ID" value="OBB27209.1"/>
    <property type="molecule type" value="Genomic_DNA"/>
</dbReference>
<dbReference type="InterPro" id="IPR001753">
    <property type="entry name" value="Enoyl-CoA_hydra/iso"/>
</dbReference>
<protein>
    <submittedName>
        <fullName evidence="7">Enoyl-CoA hydratase</fullName>
    </submittedName>
</protein>
<reference evidence="8" key="1">
    <citation type="submission" date="2016-06" db="EMBL/GenBank/DDBJ databases">
        <authorList>
            <person name="Sutton G."/>
            <person name="Brinkac L."/>
            <person name="Sanka R."/>
            <person name="Adams M."/>
            <person name="Lau E."/>
            <person name="Mehaffy C."/>
            <person name="Tameris M."/>
            <person name="Hatherill M."/>
            <person name="Hanekom W."/>
            <person name="Mahomed H."/>
            <person name="Mcshane H."/>
        </authorList>
    </citation>
    <scope>NUCLEOTIDE SEQUENCE [LARGE SCALE GENOMIC DNA]</scope>
    <source>
        <strain evidence="8">852002-51209_SCH5440388</strain>
    </source>
</reference>
<evidence type="ECO:0000256" key="1">
    <source>
        <dbReference type="ARBA" id="ARBA00002994"/>
    </source>
</evidence>
<evidence type="ECO:0000256" key="3">
    <source>
        <dbReference type="ARBA" id="ARBA00022832"/>
    </source>
</evidence>
<sequence>MDHLEFAVADGVGTLVINRPEARNAFTMSMIRDWEEILRHCRTDDEVRVVVLTGAGDRAFCAGIDLAWLTDPLTPLERKTDLHAGIQRIALAVEDLGKPIIAAINGVAVGAGLDMALMCDLRVMSSTARVSEGYVKLGLAPGGGGAYFLPRLVGLANALELLLTGEPVDAAEALRIGLVNRVVQPHELSDATMTLARSIAANPPASVRMIRRVTRQSASLELRPALDMVSSHVAVLATTDDVGEALSAMTQRRTGSFTGR</sequence>
<dbReference type="PANTHER" id="PTHR43802">
    <property type="entry name" value="ENOYL-COA HYDRATASE"/>
    <property type="match status" value="1"/>
</dbReference>
<evidence type="ECO:0000313" key="8">
    <source>
        <dbReference type="Proteomes" id="UP000093902"/>
    </source>
</evidence>
<comment type="similarity">
    <text evidence="2 6">Belongs to the enoyl-CoA hydratase/isomerase family.</text>
</comment>
<dbReference type="PROSITE" id="PS00166">
    <property type="entry name" value="ENOYL_COA_HYDRATASE"/>
    <property type="match status" value="1"/>
</dbReference>
<dbReference type="Gene3D" id="3.90.226.10">
    <property type="entry name" value="2-enoyl-CoA Hydratase, Chain A, domain 1"/>
    <property type="match status" value="1"/>
</dbReference>
<organism evidence="7 8">
    <name type="scientific">Mycolicibacterium peregrinum</name>
    <name type="common">Mycobacterium peregrinum</name>
    <dbReference type="NCBI Taxonomy" id="43304"/>
    <lineage>
        <taxon>Bacteria</taxon>
        <taxon>Bacillati</taxon>
        <taxon>Actinomycetota</taxon>
        <taxon>Actinomycetes</taxon>
        <taxon>Mycobacteriales</taxon>
        <taxon>Mycobacteriaceae</taxon>
        <taxon>Mycolicibacterium</taxon>
    </lineage>
</organism>
<dbReference type="InterPro" id="IPR029045">
    <property type="entry name" value="ClpP/crotonase-like_dom_sf"/>
</dbReference>
<dbReference type="InterPro" id="IPR018376">
    <property type="entry name" value="Enoyl-CoA_hyd/isom_CS"/>
</dbReference>
<evidence type="ECO:0000256" key="4">
    <source>
        <dbReference type="ARBA" id="ARBA00023709"/>
    </source>
</evidence>
<dbReference type="Pfam" id="PF00378">
    <property type="entry name" value="ECH_1"/>
    <property type="match status" value="1"/>
</dbReference>
<dbReference type="RefSeq" id="WP_064934056.1">
    <property type="nucleotide sequence ID" value="NZ_LZSO01000031.1"/>
</dbReference>
<accession>A0A1A0R0B1</accession>
<name>A0A1A0R0B1_MYCPR</name>
<comment type="catalytic activity">
    <reaction evidence="4">
        <text>a (3S)-3-hydroxyacyl-CoA = a (2E)-enoyl-CoA + H2O</text>
        <dbReference type="Rhea" id="RHEA:16105"/>
        <dbReference type="ChEBI" id="CHEBI:15377"/>
        <dbReference type="ChEBI" id="CHEBI:57318"/>
        <dbReference type="ChEBI" id="CHEBI:58856"/>
        <dbReference type="EC" id="4.2.1.17"/>
    </reaction>
</comment>
<comment type="catalytic activity">
    <reaction evidence="5">
        <text>a 4-saturated-(3S)-3-hydroxyacyl-CoA = a (3E)-enoyl-CoA + H2O</text>
        <dbReference type="Rhea" id="RHEA:20724"/>
        <dbReference type="ChEBI" id="CHEBI:15377"/>
        <dbReference type="ChEBI" id="CHEBI:58521"/>
        <dbReference type="ChEBI" id="CHEBI:137480"/>
        <dbReference type="EC" id="4.2.1.17"/>
    </reaction>
</comment>